<organism evidence="1 2">
    <name type="scientific">Defluviicoccus vanus</name>
    <dbReference type="NCBI Taxonomy" id="111831"/>
    <lineage>
        <taxon>Bacteria</taxon>
        <taxon>Pseudomonadati</taxon>
        <taxon>Pseudomonadota</taxon>
        <taxon>Alphaproteobacteria</taxon>
        <taxon>Rhodospirillales</taxon>
        <taxon>Rhodospirillaceae</taxon>
        <taxon>Defluviicoccus</taxon>
    </lineage>
</organism>
<dbReference type="EMBL" id="CP053923">
    <property type="protein sequence ID" value="QNT70279.1"/>
    <property type="molecule type" value="Genomic_DNA"/>
</dbReference>
<proteinExistence type="predicted"/>
<evidence type="ECO:0000313" key="2">
    <source>
        <dbReference type="Proteomes" id="UP000516369"/>
    </source>
</evidence>
<sequence length="146" mass="15881">MAADRSALHRLRRTSGYAQAGWRTCALILLPLLATGCASDEGAARYHGKESAHVRSVDSSQLVGLESAQVTGLLGAADFRRDDGPAEILQYRSPTCVLDLYLYRDDDGSGEYRVKYIEARDRSLAQQAPQTCVTSVMRSRSGQISG</sequence>
<dbReference type="KEGG" id="dvn:HQ394_14255"/>
<accession>A0A7H1N3J3</accession>
<dbReference type="RefSeq" id="WP_190260761.1">
    <property type="nucleotide sequence ID" value="NZ_CP053923.1"/>
</dbReference>
<dbReference type="Proteomes" id="UP000516369">
    <property type="component" value="Chromosome"/>
</dbReference>
<reference evidence="1 2" key="1">
    <citation type="submission" date="2020-05" db="EMBL/GenBank/DDBJ databases">
        <title>Complete closed genome sequence of Defluviicoccus vanus.</title>
        <authorList>
            <person name="Bessarab I."/>
            <person name="Arumugam K."/>
            <person name="Maszenan A.M."/>
            <person name="Seviour R.J."/>
            <person name="Williams R.B."/>
        </authorList>
    </citation>
    <scope>NUCLEOTIDE SEQUENCE [LARGE SCALE GENOMIC DNA]</scope>
    <source>
        <strain evidence="1 2">Ben 114</strain>
    </source>
</reference>
<keyword evidence="2" id="KW-1185">Reference proteome</keyword>
<name>A0A7H1N3J3_9PROT</name>
<protein>
    <submittedName>
        <fullName evidence="1">Uncharacterized protein</fullName>
    </submittedName>
</protein>
<evidence type="ECO:0000313" key="1">
    <source>
        <dbReference type="EMBL" id="QNT70279.1"/>
    </source>
</evidence>
<dbReference type="AlphaFoldDB" id="A0A7H1N3J3"/>
<gene>
    <name evidence="1" type="ORF">HQ394_14255</name>
</gene>